<dbReference type="Pfam" id="PF00535">
    <property type="entry name" value="Glycos_transf_2"/>
    <property type="match status" value="1"/>
</dbReference>
<protein>
    <submittedName>
        <fullName evidence="3">Glycosyltransferase</fullName>
    </submittedName>
</protein>
<dbReference type="InterPro" id="IPR029044">
    <property type="entry name" value="Nucleotide-diphossugar_trans"/>
</dbReference>
<proteinExistence type="predicted"/>
<dbReference type="AlphaFoldDB" id="A0A385SL71"/>
<evidence type="ECO:0000259" key="2">
    <source>
        <dbReference type="Pfam" id="PF00535"/>
    </source>
</evidence>
<evidence type="ECO:0000313" key="4">
    <source>
        <dbReference type="Proteomes" id="UP000266183"/>
    </source>
</evidence>
<evidence type="ECO:0000313" key="3">
    <source>
        <dbReference type="EMBL" id="AYB29778.1"/>
    </source>
</evidence>
<feature type="transmembrane region" description="Helical" evidence="1">
    <location>
        <begin position="291"/>
        <end position="313"/>
    </location>
</feature>
<feature type="domain" description="Glycosyltransferase 2-like" evidence="2">
    <location>
        <begin position="7"/>
        <end position="134"/>
    </location>
</feature>
<name>A0A385SL71_9BACT</name>
<keyword evidence="3" id="KW-0808">Transferase</keyword>
<dbReference type="OrthoDB" id="9813550at2"/>
<dbReference type="InterPro" id="IPR050834">
    <property type="entry name" value="Glycosyltransf_2"/>
</dbReference>
<feature type="transmembrane region" description="Helical" evidence="1">
    <location>
        <begin position="265"/>
        <end position="285"/>
    </location>
</feature>
<accession>A0A385SL71</accession>
<dbReference type="KEGG" id="chk:D4L85_03935"/>
<organism evidence="3 4">
    <name type="scientific">Chryseolinea soli</name>
    <dbReference type="NCBI Taxonomy" id="2321403"/>
    <lineage>
        <taxon>Bacteria</taxon>
        <taxon>Pseudomonadati</taxon>
        <taxon>Bacteroidota</taxon>
        <taxon>Cytophagia</taxon>
        <taxon>Cytophagales</taxon>
        <taxon>Fulvivirgaceae</taxon>
        <taxon>Chryseolinea</taxon>
    </lineage>
</organism>
<keyword evidence="1" id="KW-1133">Transmembrane helix</keyword>
<dbReference type="EMBL" id="CP032382">
    <property type="protein sequence ID" value="AYB29778.1"/>
    <property type="molecule type" value="Genomic_DNA"/>
</dbReference>
<dbReference type="SUPFAM" id="SSF53448">
    <property type="entry name" value="Nucleotide-diphospho-sugar transferases"/>
    <property type="match status" value="1"/>
</dbReference>
<reference evidence="4" key="1">
    <citation type="submission" date="2018-09" db="EMBL/GenBank/DDBJ databases">
        <title>Chryseolinea sp. KIS68-18 isolated from soil.</title>
        <authorList>
            <person name="Weon H.-Y."/>
            <person name="Kwon S.-W."/>
            <person name="Lee S.A."/>
        </authorList>
    </citation>
    <scope>NUCLEOTIDE SEQUENCE [LARGE SCALE GENOMIC DNA]</scope>
    <source>
        <strain evidence="4">KIS68-18</strain>
    </source>
</reference>
<dbReference type="RefSeq" id="WP_119753090.1">
    <property type="nucleotide sequence ID" value="NZ_CP032382.1"/>
</dbReference>
<gene>
    <name evidence="3" type="ORF">D4L85_03935</name>
</gene>
<dbReference type="GO" id="GO:0016740">
    <property type="term" value="F:transferase activity"/>
    <property type="evidence" value="ECO:0007669"/>
    <property type="project" value="UniProtKB-KW"/>
</dbReference>
<dbReference type="PANTHER" id="PTHR43685:SF3">
    <property type="entry name" value="SLR2126 PROTEIN"/>
    <property type="match status" value="1"/>
</dbReference>
<keyword evidence="1" id="KW-0812">Transmembrane</keyword>
<dbReference type="Proteomes" id="UP000266183">
    <property type="component" value="Chromosome"/>
</dbReference>
<keyword evidence="1" id="KW-0472">Membrane</keyword>
<dbReference type="InterPro" id="IPR001173">
    <property type="entry name" value="Glyco_trans_2-like"/>
</dbReference>
<feature type="transmembrane region" description="Helical" evidence="1">
    <location>
        <begin position="240"/>
        <end position="258"/>
    </location>
</feature>
<dbReference type="PANTHER" id="PTHR43685">
    <property type="entry name" value="GLYCOSYLTRANSFERASE"/>
    <property type="match status" value="1"/>
</dbReference>
<keyword evidence="4" id="KW-1185">Reference proteome</keyword>
<sequence length="323" mass="36467">MATPRYSIIIPVYNRPQEVDELLASLVLQTVKDFEVIIVEDGSTVRCDSVVDLYRDKFSIHYFFKPNSGPGPSRNFGYAQARGDFFIVFDSDCIIPPGYLASVERSFQENGWDAWGGPDRAHENFTPVQRAMGYTMASVLTTGGIRGGKQQAARFQPRSFNMGISRNVFTQTGGFKLDRFAEDIEFSIRMRTMGFKVGLIPEAFVYHKRRTTFRQFYQQVSNFGKGRIQIGRVHSGAVKLAHWFPALFLLGSVSLLVLPFISMALFRIAVGFFLVYLLAIFIDSFRQGKDLTVAFLSVPAALLQLWGYGIGFLKEKFRNHTPG</sequence>
<dbReference type="Gene3D" id="3.90.550.10">
    <property type="entry name" value="Spore Coat Polysaccharide Biosynthesis Protein SpsA, Chain A"/>
    <property type="match status" value="1"/>
</dbReference>
<evidence type="ECO:0000256" key="1">
    <source>
        <dbReference type="SAM" id="Phobius"/>
    </source>
</evidence>